<feature type="region of interest" description="Disordered" evidence="1">
    <location>
        <begin position="143"/>
        <end position="260"/>
    </location>
</feature>
<feature type="region of interest" description="Disordered" evidence="1">
    <location>
        <begin position="424"/>
        <end position="449"/>
    </location>
</feature>
<feature type="compositionally biased region" description="Gly residues" evidence="1">
    <location>
        <begin position="195"/>
        <end position="213"/>
    </location>
</feature>
<feature type="compositionally biased region" description="Low complexity" evidence="1">
    <location>
        <begin position="512"/>
        <end position="531"/>
    </location>
</feature>
<dbReference type="Proteomes" id="UP000636709">
    <property type="component" value="Unassembled WGS sequence"/>
</dbReference>
<evidence type="ECO:0008006" key="4">
    <source>
        <dbReference type="Google" id="ProtNLM"/>
    </source>
</evidence>
<comment type="caution">
    <text evidence="2">The sequence shown here is derived from an EMBL/GenBank/DDBJ whole genome shotgun (WGS) entry which is preliminary data.</text>
</comment>
<keyword evidence="3" id="KW-1185">Reference proteome</keyword>
<sequence length="549" mass="58617">MAMEYLSWWPTSSWMSPGAALFLLCNVLIGAIVVTSRGEQQRGRAAAAASTRRLCRSASSMVLDPLRSFSMFSVHTLAVEEDYHHSPSLELQAEEEAAVEEPAIAMALPASVPVAAPSATSQSAMEVAGTGGDKPVIVSSEEAQTQCPAWQGHAHQEAPSSTAVVASAEAITTAAAERPATVAESSAARESVQEGSGGSSGGEGGAERAGGGVHPAVPRGPQAAAPQLHHELHPRAPPRRWHGTGRRGVARGSRDREDFRASDRAAESLAVCKSQTIRRAVCDRETAPEQVNTEQAFCGLVDRLRSMAVDSSSSLAWWPLPAWINPSAAAWLYFLVLNVLVGAIAVTSSRAEVQSRWRRLFRSVSSMVLDRLRSFSVLSVHHTEDRSWYYVSPDEEDNVQVSEAVEELADMVAASPDELVATPPAAAVASGSGSEEDSTEAEEKPVTRSNGTQVLALQSHAVPVPESQLSPPLRQLPVRCGEGRRRWQAMLMLSQSAAGHKRTRRQRKGRRSGTSARSSSFGSSRRSSGCSASTLFSTEKHACSSAWLL</sequence>
<gene>
    <name evidence="2" type="ORF">HU200_035975</name>
</gene>
<organism evidence="2 3">
    <name type="scientific">Digitaria exilis</name>
    <dbReference type="NCBI Taxonomy" id="1010633"/>
    <lineage>
        <taxon>Eukaryota</taxon>
        <taxon>Viridiplantae</taxon>
        <taxon>Streptophyta</taxon>
        <taxon>Embryophyta</taxon>
        <taxon>Tracheophyta</taxon>
        <taxon>Spermatophyta</taxon>
        <taxon>Magnoliopsida</taxon>
        <taxon>Liliopsida</taxon>
        <taxon>Poales</taxon>
        <taxon>Poaceae</taxon>
        <taxon>PACMAD clade</taxon>
        <taxon>Panicoideae</taxon>
        <taxon>Panicodae</taxon>
        <taxon>Paniceae</taxon>
        <taxon>Anthephorinae</taxon>
        <taxon>Digitaria</taxon>
    </lineage>
</organism>
<dbReference type="OrthoDB" id="823920at2759"/>
<evidence type="ECO:0000313" key="2">
    <source>
        <dbReference type="EMBL" id="KAF8697380.1"/>
    </source>
</evidence>
<reference evidence="2" key="1">
    <citation type="submission" date="2020-07" db="EMBL/GenBank/DDBJ databases">
        <title>Genome sequence and genetic diversity analysis of an under-domesticated orphan crop, white fonio (Digitaria exilis).</title>
        <authorList>
            <person name="Bennetzen J.L."/>
            <person name="Chen S."/>
            <person name="Ma X."/>
            <person name="Wang X."/>
            <person name="Yssel A.E.J."/>
            <person name="Chaluvadi S.R."/>
            <person name="Johnson M."/>
            <person name="Gangashetty P."/>
            <person name="Hamidou F."/>
            <person name="Sanogo M.D."/>
            <person name="Zwaenepoel A."/>
            <person name="Wallace J."/>
            <person name="Van De Peer Y."/>
            <person name="Van Deynze A."/>
        </authorList>
    </citation>
    <scope>NUCLEOTIDE SEQUENCE</scope>
    <source>
        <tissue evidence="2">Leaves</tissue>
    </source>
</reference>
<feature type="region of interest" description="Disordered" evidence="1">
    <location>
        <begin position="494"/>
        <end position="531"/>
    </location>
</feature>
<name>A0A835BHG8_9POAL</name>
<dbReference type="AlphaFoldDB" id="A0A835BHG8"/>
<protein>
    <recommendedName>
        <fullName evidence="4">DUF4408 domain-containing protein</fullName>
    </recommendedName>
</protein>
<dbReference type="EMBL" id="JACEFO010001874">
    <property type="protein sequence ID" value="KAF8697380.1"/>
    <property type="molecule type" value="Genomic_DNA"/>
</dbReference>
<feature type="compositionally biased region" description="Low complexity" evidence="1">
    <location>
        <begin position="424"/>
        <end position="433"/>
    </location>
</feature>
<feature type="compositionally biased region" description="Basic residues" evidence="1">
    <location>
        <begin position="236"/>
        <end position="249"/>
    </location>
</feature>
<proteinExistence type="predicted"/>
<accession>A0A835BHG8</accession>
<evidence type="ECO:0000256" key="1">
    <source>
        <dbReference type="SAM" id="MobiDB-lite"/>
    </source>
</evidence>
<feature type="compositionally biased region" description="Basic residues" evidence="1">
    <location>
        <begin position="499"/>
        <end position="511"/>
    </location>
</feature>
<feature type="compositionally biased region" description="Low complexity" evidence="1">
    <location>
        <begin position="157"/>
        <end position="181"/>
    </location>
</feature>
<evidence type="ECO:0000313" key="3">
    <source>
        <dbReference type="Proteomes" id="UP000636709"/>
    </source>
</evidence>